<sequence length="170" mass="19547">MKRILFTGFALLIVLGIAAQEPFKVHKPFIEQKLGNMIGQWEYMAIVSIGYAKAEGKTATEFGHYVGEQFKTSWDKEKGFKGLVNGMLWNLSCFSLEPEMEIVSQTADKVEMKCKKFAPYLEKNQPVFDVSYQEFMDFMDALMAPIAEYLGCSHELRTDEKWVYITVQKN</sequence>
<proteinExistence type="predicted"/>
<dbReference type="RefSeq" id="WP_212192586.1">
    <property type="nucleotide sequence ID" value="NZ_JAGTAR010000034.1"/>
</dbReference>
<keyword evidence="2" id="KW-1185">Reference proteome</keyword>
<dbReference type="EMBL" id="JAGTAR010000034">
    <property type="protein sequence ID" value="MBR8537561.1"/>
    <property type="molecule type" value="Genomic_DNA"/>
</dbReference>
<comment type="caution">
    <text evidence="1">The sequence shown here is derived from an EMBL/GenBank/DDBJ whole genome shotgun (WGS) entry which is preliminary data.</text>
</comment>
<gene>
    <name evidence="1" type="ORF">KDU71_18470</name>
</gene>
<dbReference type="AlphaFoldDB" id="A0A941F6D4"/>
<reference evidence="1" key="2">
    <citation type="submission" date="2021-04" db="EMBL/GenBank/DDBJ databases">
        <authorList>
            <person name="Zhang T."/>
            <person name="Zhang Y."/>
            <person name="Lu D."/>
            <person name="Zuo D."/>
            <person name="Du Z."/>
        </authorList>
    </citation>
    <scope>NUCLEOTIDE SEQUENCE</scope>
    <source>
        <strain evidence="1">JR1</strain>
    </source>
</reference>
<protein>
    <submittedName>
        <fullName evidence="1">Uncharacterized protein</fullName>
    </submittedName>
</protein>
<dbReference type="Proteomes" id="UP000679220">
    <property type="component" value="Unassembled WGS sequence"/>
</dbReference>
<organism evidence="1 2">
    <name type="scientific">Carboxylicivirga sediminis</name>
    <dbReference type="NCBI Taxonomy" id="2006564"/>
    <lineage>
        <taxon>Bacteria</taxon>
        <taxon>Pseudomonadati</taxon>
        <taxon>Bacteroidota</taxon>
        <taxon>Bacteroidia</taxon>
        <taxon>Marinilabiliales</taxon>
        <taxon>Marinilabiliaceae</taxon>
        <taxon>Carboxylicivirga</taxon>
    </lineage>
</organism>
<accession>A0A941F6D4</accession>
<reference evidence="1" key="1">
    <citation type="journal article" date="2018" name="Int. J. Syst. Evol. Microbiol.">
        <title>Carboxylicivirga sediminis sp. nov., isolated from coastal sediment.</title>
        <authorList>
            <person name="Wang F.Q."/>
            <person name="Ren L.H."/>
            <person name="Zou R.J."/>
            <person name="Sun Y.Z."/>
            <person name="Liu X.J."/>
            <person name="Jiang F."/>
            <person name="Liu L.J."/>
        </authorList>
    </citation>
    <scope>NUCLEOTIDE SEQUENCE</scope>
    <source>
        <strain evidence="1">JR1</strain>
    </source>
</reference>
<evidence type="ECO:0000313" key="1">
    <source>
        <dbReference type="EMBL" id="MBR8537561.1"/>
    </source>
</evidence>
<evidence type="ECO:0000313" key="2">
    <source>
        <dbReference type="Proteomes" id="UP000679220"/>
    </source>
</evidence>
<name>A0A941F6D4_9BACT</name>